<evidence type="ECO:0000256" key="1">
    <source>
        <dbReference type="ARBA" id="ARBA00023125"/>
    </source>
</evidence>
<name>A0A844KAE6_9FIRM</name>
<protein>
    <submittedName>
        <fullName evidence="4">TetR family transcriptional regulator</fullName>
    </submittedName>
</protein>
<dbReference type="InterPro" id="IPR050624">
    <property type="entry name" value="HTH-type_Tx_Regulator"/>
</dbReference>
<dbReference type="AlphaFoldDB" id="A0A844KAE6"/>
<dbReference type="PRINTS" id="PR00455">
    <property type="entry name" value="HTHTETR"/>
</dbReference>
<sequence length="217" mass="25259">MYIVRNNTIHFEVKKHMNEQKNSTKTQIKQAAIRQIEKFGIDKTSMRSIATEANMTTGAIYYYYKNKQDLFDEIVIDSIHFAHRIFHENEKEKITVDSLFSDVEKEARIRFKRLQEEKLYLLLLSDAMKCDSEFSQKYTSGLKSILDQAATLFASAFALDDRKLAEQFASIFMATLDGFAIQQVLHAIPKDDTSYADTLLDFFTTCVPYYIEKHRES</sequence>
<proteinExistence type="predicted"/>
<dbReference type="PROSITE" id="PS50977">
    <property type="entry name" value="HTH_TETR_2"/>
    <property type="match status" value="1"/>
</dbReference>
<dbReference type="PANTHER" id="PTHR43479">
    <property type="entry name" value="ACREF/ENVCD OPERON REPRESSOR-RELATED"/>
    <property type="match status" value="1"/>
</dbReference>
<keyword evidence="1 2" id="KW-0238">DNA-binding</keyword>
<gene>
    <name evidence="4" type="ORF">GMD21_03460</name>
</gene>
<dbReference type="InterPro" id="IPR001647">
    <property type="entry name" value="HTH_TetR"/>
</dbReference>
<dbReference type="Pfam" id="PF00440">
    <property type="entry name" value="TetR_N"/>
    <property type="match status" value="1"/>
</dbReference>
<reference evidence="4 5" key="1">
    <citation type="journal article" date="2019" name="Nat. Med.">
        <title>A library of human gut bacterial isolates paired with longitudinal multiomics data enables mechanistic microbiome research.</title>
        <authorList>
            <person name="Poyet M."/>
            <person name="Groussin M."/>
            <person name="Gibbons S.M."/>
            <person name="Avila-Pacheco J."/>
            <person name="Jiang X."/>
            <person name="Kearney S.M."/>
            <person name="Perrotta A.R."/>
            <person name="Berdy B."/>
            <person name="Zhao S."/>
            <person name="Lieberman T.D."/>
            <person name="Swanson P.K."/>
            <person name="Smith M."/>
            <person name="Roesemann S."/>
            <person name="Alexander J.E."/>
            <person name="Rich S.A."/>
            <person name="Livny J."/>
            <person name="Vlamakis H."/>
            <person name="Clish C."/>
            <person name="Bullock K."/>
            <person name="Deik A."/>
            <person name="Scott J."/>
            <person name="Pierce K.A."/>
            <person name="Xavier R.J."/>
            <person name="Alm E.J."/>
        </authorList>
    </citation>
    <scope>NUCLEOTIDE SEQUENCE [LARGE SCALE GENOMIC DNA]</scope>
    <source>
        <strain evidence="4 5">BIOML-A1</strain>
    </source>
</reference>
<evidence type="ECO:0000259" key="3">
    <source>
        <dbReference type="PROSITE" id="PS50977"/>
    </source>
</evidence>
<dbReference type="Proteomes" id="UP000448177">
    <property type="component" value="Unassembled WGS sequence"/>
</dbReference>
<evidence type="ECO:0000313" key="5">
    <source>
        <dbReference type="Proteomes" id="UP000448177"/>
    </source>
</evidence>
<dbReference type="GO" id="GO:0003677">
    <property type="term" value="F:DNA binding"/>
    <property type="evidence" value="ECO:0007669"/>
    <property type="project" value="UniProtKB-UniRule"/>
</dbReference>
<comment type="caution">
    <text evidence="4">The sequence shown here is derived from an EMBL/GenBank/DDBJ whole genome shotgun (WGS) entry which is preliminary data.</text>
</comment>
<dbReference type="SUPFAM" id="SSF46689">
    <property type="entry name" value="Homeodomain-like"/>
    <property type="match status" value="1"/>
</dbReference>
<organism evidence="4 5">
    <name type="scientific">Mediterraneibacter faecis</name>
    <dbReference type="NCBI Taxonomy" id="592978"/>
    <lineage>
        <taxon>Bacteria</taxon>
        <taxon>Bacillati</taxon>
        <taxon>Bacillota</taxon>
        <taxon>Clostridia</taxon>
        <taxon>Lachnospirales</taxon>
        <taxon>Lachnospiraceae</taxon>
        <taxon>Mediterraneibacter</taxon>
    </lineage>
</organism>
<accession>A0A844KAE6</accession>
<evidence type="ECO:0000313" key="4">
    <source>
        <dbReference type="EMBL" id="MTR75749.1"/>
    </source>
</evidence>
<evidence type="ECO:0000256" key="2">
    <source>
        <dbReference type="PROSITE-ProRule" id="PRU00335"/>
    </source>
</evidence>
<dbReference type="Gene3D" id="1.10.357.10">
    <property type="entry name" value="Tetracycline Repressor, domain 2"/>
    <property type="match status" value="1"/>
</dbReference>
<dbReference type="InterPro" id="IPR009057">
    <property type="entry name" value="Homeodomain-like_sf"/>
</dbReference>
<keyword evidence="5" id="KW-1185">Reference proteome</keyword>
<dbReference type="EMBL" id="WNAF01000001">
    <property type="protein sequence ID" value="MTR75749.1"/>
    <property type="molecule type" value="Genomic_DNA"/>
</dbReference>
<feature type="DNA-binding region" description="H-T-H motif" evidence="2">
    <location>
        <begin position="45"/>
        <end position="64"/>
    </location>
</feature>
<dbReference type="PANTHER" id="PTHR43479:SF11">
    <property type="entry name" value="ACREF_ENVCD OPERON REPRESSOR-RELATED"/>
    <property type="match status" value="1"/>
</dbReference>
<feature type="domain" description="HTH tetR-type" evidence="3">
    <location>
        <begin position="22"/>
        <end position="82"/>
    </location>
</feature>